<sequence length="496" mass="54525">MHSDTFSRCRGISLPPIQHAAKNSDRRVHDSPSTTNSSQKKHKFHKSLPPPTYVESFHSIDTIKRMPYRPLGKTDIVISKIAIGASGLGGLYGTMPLEVAQEIVTTALKSGINFIDSAYWYCQGRSEEVLGKVLARIPRQAYYLSTKVGRYELDYARNMDYRADKILDSLTKSLKRLKQRYVDVCFLQIHDSDFNPSESIIIHETLPALELAKQMGKIRYIGLTGYPLSKLKLVIENSSTKIDVIMSYCRGSLNDNGLGEYIPFFKERGIAVINSGCFGTGLLTEKGPPPWHPASDDIKSVCREATQYCISKKISIERLALDYSTTFHGVTSCLVGCENATELQANLSLIWSPVGLNEKERRVRDRIMRRMVSAQVSRLGLQVASTLRAPAASAVKGLQSRTLNTSALLSAAAQKKVGDKVAIGGAKGQIVAVIGAVVDVQFEDELPPILNALEVGGRANKLILEVSQHLGDNVVRTIAMDGTEALVRGIGVFWVT</sequence>
<reference evidence="2" key="1">
    <citation type="submission" date="2016-11" db="UniProtKB">
        <authorList>
            <consortium name="WormBaseParasite"/>
        </authorList>
    </citation>
    <scope>IDENTIFICATION</scope>
    <source>
        <strain evidence="2">KR3021</strain>
    </source>
</reference>
<protein>
    <submittedName>
        <fullName evidence="2">Aldo_ket_red domain-containing protein</fullName>
    </submittedName>
</protein>
<dbReference type="Proteomes" id="UP000095286">
    <property type="component" value="Unplaced"/>
</dbReference>
<evidence type="ECO:0000313" key="2">
    <source>
        <dbReference type="WBParaSite" id="RSKR_0001093600.1"/>
    </source>
</evidence>
<accession>A0AC35UFD3</accession>
<organism evidence="1 2">
    <name type="scientific">Rhabditophanes sp. KR3021</name>
    <dbReference type="NCBI Taxonomy" id="114890"/>
    <lineage>
        <taxon>Eukaryota</taxon>
        <taxon>Metazoa</taxon>
        <taxon>Ecdysozoa</taxon>
        <taxon>Nematoda</taxon>
        <taxon>Chromadorea</taxon>
        <taxon>Rhabditida</taxon>
        <taxon>Tylenchina</taxon>
        <taxon>Panagrolaimomorpha</taxon>
        <taxon>Strongyloidoidea</taxon>
        <taxon>Alloionematidae</taxon>
        <taxon>Rhabditophanes</taxon>
    </lineage>
</organism>
<name>A0AC35UFD3_9BILA</name>
<proteinExistence type="predicted"/>
<dbReference type="WBParaSite" id="RSKR_0001093600.1">
    <property type="protein sequence ID" value="RSKR_0001093600.1"/>
    <property type="gene ID" value="RSKR_0001093600"/>
</dbReference>
<evidence type="ECO:0000313" key="1">
    <source>
        <dbReference type="Proteomes" id="UP000095286"/>
    </source>
</evidence>